<dbReference type="EMBL" id="QAOG01000001">
    <property type="protein sequence ID" value="PTQ61760.1"/>
    <property type="molecule type" value="Genomic_DNA"/>
</dbReference>
<dbReference type="SUPFAM" id="SSF56524">
    <property type="entry name" value="Oxidoreductase molybdopterin-binding domain"/>
    <property type="match status" value="1"/>
</dbReference>
<evidence type="ECO:0000313" key="2">
    <source>
        <dbReference type="EMBL" id="PTQ61760.1"/>
    </source>
</evidence>
<keyword evidence="3" id="KW-1185">Reference proteome</keyword>
<reference evidence="2 3" key="1">
    <citation type="submission" date="2018-04" db="EMBL/GenBank/DDBJ databases">
        <title>Genomic Encyclopedia of Type Strains, Phase III (KMG-III): the genomes of soil and plant-associated and newly described type strains.</title>
        <authorList>
            <person name="Whitman W."/>
        </authorList>
    </citation>
    <scope>NUCLEOTIDE SEQUENCE [LARGE SCALE GENOMIC DNA]</scope>
    <source>
        <strain evidence="2 3">MA101b</strain>
    </source>
</reference>
<dbReference type="Gene3D" id="3.90.420.10">
    <property type="entry name" value="Oxidoreductase, molybdopterin-binding domain"/>
    <property type="match status" value="1"/>
</dbReference>
<name>A0A2T5GR08_9SPHN</name>
<comment type="caution">
    <text evidence="2">The sequence shown here is derived from an EMBL/GenBank/DDBJ whole genome shotgun (WGS) entry which is preliminary data.</text>
</comment>
<evidence type="ECO:0000313" key="3">
    <source>
        <dbReference type="Proteomes" id="UP000244189"/>
    </source>
</evidence>
<dbReference type="InterPro" id="IPR036374">
    <property type="entry name" value="OxRdtase_Mopterin-bd_sf"/>
</dbReference>
<dbReference type="PROSITE" id="PS51257">
    <property type="entry name" value="PROKAR_LIPOPROTEIN"/>
    <property type="match status" value="1"/>
</dbReference>
<dbReference type="InterPro" id="IPR000572">
    <property type="entry name" value="OxRdtase_Mopterin-bd_dom"/>
</dbReference>
<dbReference type="AlphaFoldDB" id="A0A2T5GR08"/>
<accession>A0A2T5GR08</accession>
<protein>
    <submittedName>
        <fullName evidence="2">DMSO/TMAO reductase YedYZ molybdopterin-dependent catalytic subunit</fullName>
    </submittedName>
</protein>
<gene>
    <name evidence="2" type="ORF">C8J26_0026</name>
</gene>
<dbReference type="PANTHER" id="PTHR43032:SF2">
    <property type="entry name" value="BLL0505 PROTEIN"/>
    <property type="match status" value="1"/>
</dbReference>
<proteinExistence type="predicted"/>
<dbReference type="InterPro" id="IPR006311">
    <property type="entry name" value="TAT_signal"/>
</dbReference>
<dbReference type="PANTHER" id="PTHR43032">
    <property type="entry name" value="PROTEIN-METHIONINE-SULFOXIDE REDUCTASE"/>
    <property type="match status" value="1"/>
</dbReference>
<feature type="domain" description="Oxidoreductase molybdopterin-binding" evidence="1">
    <location>
        <begin position="91"/>
        <end position="228"/>
    </location>
</feature>
<organism evidence="2 3">
    <name type="scientific">Sphingomonas aurantiaca</name>
    <dbReference type="NCBI Taxonomy" id="185949"/>
    <lineage>
        <taxon>Bacteria</taxon>
        <taxon>Pseudomonadati</taxon>
        <taxon>Pseudomonadota</taxon>
        <taxon>Alphaproteobacteria</taxon>
        <taxon>Sphingomonadales</taxon>
        <taxon>Sphingomonadaceae</taxon>
        <taxon>Sphingomonas</taxon>
    </lineage>
</organism>
<dbReference type="Proteomes" id="UP000244189">
    <property type="component" value="Unassembled WGS sequence"/>
</dbReference>
<evidence type="ECO:0000259" key="1">
    <source>
        <dbReference type="Pfam" id="PF00174"/>
    </source>
</evidence>
<dbReference type="Pfam" id="PF00174">
    <property type="entry name" value="Oxidored_molyb"/>
    <property type="match status" value="1"/>
</dbReference>
<sequence length="253" mass="27744">MSSIITRRALVTGAAVGAGVLLTGCDKIAANPEARKILFMGEDMNRGLQRALTNRNALVPEFSPAQMSPIFRSNGTRDPGTPDYTAMVANNFADYRLQVGGLVDRPLSVTLPQLRQMPSRAQITRHDCVEGWSAIGKWQGPKLGALLKAAQIRDSARYVVFTCADLYGGTPYYESVDLVDAFHPQTILAWALNDQVLDVAHGAPVRLRVERQLGYKHAKYVMRIDAVDSLAGIGKGKGGYWEDNVDYDWYAGI</sequence>
<dbReference type="RefSeq" id="WP_107956264.1">
    <property type="nucleotide sequence ID" value="NZ_QAOG01000001.1"/>
</dbReference>
<dbReference type="PROSITE" id="PS51318">
    <property type="entry name" value="TAT"/>
    <property type="match status" value="1"/>
</dbReference>